<evidence type="ECO:0000313" key="1">
    <source>
        <dbReference type="EMBL" id="KAK3705093.1"/>
    </source>
</evidence>
<name>A0ACC3MWE0_9PEZI</name>
<protein>
    <submittedName>
        <fullName evidence="1">Uncharacterized protein</fullName>
    </submittedName>
</protein>
<dbReference type="EMBL" id="JAUTXU010000132">
    <property type="protein sequence ID" value="KAK3705093.1"/>
    <property type="molecule type" value="Genomic_DNA"/>
</dbReference>
<organism evidence="1 2">
    <name type="scientific">Vermiconidia calcicola</name>
    <dbReference type="NCBI Taxonomy" id="1690605"/>
    <lineage>
        <taxon>Eukaryota</taxon>
        <taxon>Fungi</taxon>
        <taxon>Dikarya</taxon>
        <taxon>Ascomycota</taxon>
        <taxon>Pezizomycotina</taxon>
        <taxon>Dothideomycetes</taxon>
        <taxon>Dothideomycetidae</taxon>
        <taxon>Mycosphaerellales</taxon>
        <taxon>Extremaceae</taxon>
        <taxon>Vermiconidia</taxon>
    </lineage>
</organism>
<reference evidence="1" key="1">
    <citation type="submission" date="2023-07" db="EMBL/GenBank/DDBJ databases">
        <title>Black Yeasts Isolated from many extreme environments.</title>
        <authorList>
            <person name="Coleine C."/>
            <person name="Stajich J.E."/>
            <person name="Selbmann L."/>
        </authorList>
    </citation>
    <scope>NUCLEOTIDE SEQUENCE</scope>
    <source>
        <strain evidence="1">CCFEE 5714</strain>
    </source>
</reference>
<sequence length="463" mass="52051">MFKPHTDTEKADRMFGTLAVCPACKHTGGDVEVSFNGKTATLSTATTSEWSGSYLAWYADVMHEVKPVVSGYRIVLTFNLVYAGPGVRTICAGQDTHETGLKSLLLQWGKSADQIGFIPQFYIYLPEHKYSDASLSLDRLKSVDYKRVQTVASLLQDTGFECYLATLEKEDRDFEEESIRLTRVVALDGAQVLEDVPIEEADIVQQDAFDRDPDDEETGGWTGNEGCESTLWYRNSAMVLFPRKYHAEFLMRPYQPQKDYVSGSYDTPPHDIRELFDSEVGKYRSDPSDTEQKDILVRICGNVIGHNRAVIPMNQSSTPPKQHPHNQLPYCDHTMGLVANYCLELNSMDLVKDAVRAVKKHIPLETISGSTSQFRKHNFSELRECLDAITTSLPDVEGRLNVCNMLASGYDSHSNEDRSAAAAWKTEQEDLLLSGTLEVRRTDVAPLVAMAKGRRRNEWIVEK</sequence>
<keyword evidence="2" id="KW-1185">Reference proteome</keyword>
<dbReference type="Proteomes" id="UP001281147">
    <property type="component" value="Unassembled WGS sequence"/>
</dbReference>
<proteinExistence type="predicted"/>
<evidence type="ECO:0000313" key="2">
    <source>
        <dbReference type="Proteomes" id="UP001281147"/>
    </source>
</evidence>
<gene>
    <name evidence="1" type="ORF">LTR37_013460</name>
</gene>
<comment type="caution">
    <text evidence="1">The sequence shown here is derived from an EMBL/GenBank/DDBJ whole genome shotgun (WGS) entry which is preliminary data.</text>
</comment>
<accession>A0ACC3MWE0</accession>